<keyword evidence="3" id="KW-1185">Reference proteome</keyword>
<keyword evidence="1" id="KW-1133">Transmembrane helix</keyword>
<dbReference type="RefSeq" id="WP_345346405.1">
    <property type="nucleotide sequence ID" value="NZ_BAABFB010000049.1"/>
</dbReference>
<evidence type="ECO:0000313" key="3">
    <source>
        <dbReference type="Proteomes" id="UP001501183"/>
    </source>
</evidence>
<protein>
    <recommendedName>
        <fullName evidence="4">Flp pilus-assembly TadE/G-like protein</fullName>
    </recommendedName>
</protein>
<sequence length="163" mass="16998">MSTPATGSASDDAVSVAPVDDLHTRPENTHLTLYLVAFALFVGLAVWGLVAFNQDKRSEQANRMATELALRFSAAGLAPLDIDATARVLGTDGGAVCADPAAALNEATLDQQIVSGAAGPGIRPIIAARNLVVGERLVLEVYCPEHLADFDATIDDLKLTDEG</sequence>
<accession>A0ABP8P6U1</accession>
<dbReference type="Proteomes" id="UP001501183">
    <property type="component" value="Unassembled WGS sequence"/>
</dbReference>
<proteinExistence type="predicted"/>
<keyword evidence="1" id="KW-0472">Membrane</keyword>
<evidence type="ECO:0000256" key="1">
    <source>
        <dbReference type="SAM" id="Phobius"/>
    </source>
</evidence>
<name>A0ABP8P6U1_9NOCA</name>
<feature type="transmembrane region" description="Helical" evidence="1">
    <location>
        <begin position="31"/>
        <end position="52"/>
    </location>
</feature>
<keyword evidence="1" id="KW-0812">Transmembrane</keyword>
<evidence type="ECO:0008006" key="4">
    <source>
        <dbReference type="Google" id="ProtNLM"/>
    </source>
</evidence>
<evidence type="ECO:0000313" key="2">
    <source>
        <dbReference type="EMBL" id="GAA4481668.1"/>
    </source>
</evidence>
<organism evidence="2 3">
    <name type="scientific">Rhodococcus olei</name>
    <dbReference type="NCBI Taxonomy" id="2161675"/>
    <lineage>
        <taxon>Bacteria</taxon>
        <taxon>Bacillati</taxon>
        <taxon>Actinomycetota</taxon>
        <taxon>Actinomycetes</taxon>
        <taxon>Mycobacteriales</taxon>
        <taxon>Nocardiaceae</taxon>
        <taxon>Rhodococcus</taxon>
    </lineage>
</organism>
<comment type="caution">
    <text evidence="2">The sequence shown here is derived from an EMBL/GenBank/DDBJ whole genome shotgun (WGS) entry which is preliminary data.</text>
</comment>
<gene>
    <name evidence="2" type="ORF">GCM10023094_30300</name>
</gene>
<dbReference type="EMBL" id="BAABFB010000049">
    <property type="protein sequence ID" value="GAA4481668.1"/>
    <property type="molecule type" value="Genomic_DNA"/>
</dbReference>
<reference evidence="3" key="1">
    <citation type="journal article" date="2019" name="Int. J. Syst. Evol. Microbiol.">
        <title>The Global Catalogue of Microorganisms (GCM) 10K type strain sequencing project: providing services to taxonomists for standard genome sequencing and annotation.</title>
        <authorList>
            <consortium name="The Broad Institute Genomics Platform"/>
            <consortium name="The Broad Institute Genome Sequencing Center for Infectious Disease"/>
            <person name="Wu L."/>
            <person name="Ma J."/>
        </authorList>
    </citation>
    <scope>NUCLEOTIDE SEQUENCE [LARGE SCALE GENOMIC DNA]</scope>
    <source>
        <strain evidence="3">JCM 32206</strain>
    </source>
</reference>